<feature type="region of interest" description="Disordered" evidence="1">
    <location>
        <begin position="108"/>
        <end position="151"/>
    </location>
</feature>
<feature type="compositionally biased region" description="Low complexity" evidence="1">
    <location>
        <begin position="128"/>
        <end position="151"/>
    </location>
</feature>
<evidence type="ECO:0000313" key="3">
    <source>
        <dbReference type="EMBL" id="KAK3323786.1"/>
    </source>
</evidence>
<accession>A0AAE0IEW6</accession>
<gene>
    <name evidence="3" type="ORF">B0T19DRAFT_463666</name>
</gene>
<organism evidence="3 4">
    <name type="scientific">Cercophora scortea</name>
    <dbReference type="NCBI Taxonomy" id="314031"/>
    <lineage>
        <taxon>Eukaryota</taxon>
        <taxon>Fungi</taxon>
        <taxon>Dikarya</taxon>
        <taxon>Ascomycota</taxon>
        <taxon>Pezizomycotina</taxon>
        <taxon>Sordariomycetes</taxon>
        <taxon>Sordariomycetidae</taxon>
        <taxon>Sordariales</taxon>
        <taxon>Lasiosphaeriaceae</taxon>
        <taxon>Cercophora</taxon>
    </lineage>
</organism>
<comment type="caution">
    <text evidence="3">The sequence shown here is derived from an EMBL/GenBank/DDBJ whole genome shotgun (WGS) entry which is preliminary data.</text>
</comment>
<reference evidence="3" key="1">
    <citation type="journal article" date="2023" name="Mol. Phylogenet. Evol.">
        <title>Genome-scale phylogeny and comparative genomics of the fungal order Sordariales.</title>
        <authorList>
            <person name="Hensen N."/>
            <person name="Bonometti L."/>
            <person name="Westerberg I."/>
            <person name="Brannstrom I.O."/>
            <person name="Guillou S."/>
            <person name="Cros-Aarteil S."/>
            <person name="Calhoun S."/>
            <person name="Haridas S."/>
            <person name="Kuo A."/>
            <person name="Mondo S."/>
            <person name="Pangilinan J."/>
            <person name="Riley R."/>
            <person name="LaButti K."/>
            <person name="Andreopoulos B."/>
            <person name="Lipzen A."/>
            <person name="Chen C."/>
            <person name="Yan M."/>
            <person name="Daum C."/>
            <person name="Ng V."/>
            <person name="Clum A."/>
            <person name="Steindorff A."/>
            <person name="Ohm R.A."/>
            <person name="Martin F."/>
            <person name="Silar P."/>
            <person name="Natvig D.O."/>
            <person name="Lalanne C."/>
            <person name="Gautier V."/>
            <person name="Ament-Velasquez S.L."/>
            <person name="Kruys A."/>
            <person name="Hutchinson M.I."/>
            <person name="Powell A.J."/>
            <person name="Barry K."/>
            <person name="Miller A.N."/>
            <person name="Grigoriev I.V."/>
            <person name="Debuchy R."/>
            <person name="Gladieux P."/>
            <person name="Hiltunen Thoren M."/>
            <person name="Johannesson H."/>
        </authorList>
    </citation>
    <scope>NUCLEOTIDE SEQUENCE</scope>
    <source>
        <strain evidence="3">SMH4131-1</strain>
    </source>
</reference>
<evidence type="ECO:0000313" key="4">
    <source>
        <dbReference type="Proteomes" id="UP001286456"/>
    </source>
</evidence>
<feature type="domain" description="C2H2-type" evidence="2">
    <location>
        <begin position="222"/>
        <end position="249"/>
    </location>
</feature>
<evidence type="ECO:0000259" key="2">
    <source>
        <dbReference type="SMART" id="SM00355"/>
    </source>
</evidence>
<reference evidence="3" key="2">
    <citation type="submission" date="2023-06" db="EMBL/GenBank/DDBJ databases">
        <authorList>
            <consortium name="Lawrence Berkeley National Laboratory"/>
            <person name="Haridas S."/>
            <person name="Hensen N."/>
            <person name="Bonometti L."/>
            <person name="Westerberg I."/>
            <person name="Brannstrom I.O."/>
            <person name="Guillou S."/>
            <person name="Cros-Aarteil S."/>
            <person name="Calhoun S."/>
            <person name="Kuo A."/>
            <person name="Mondo S."/>
            <person name="Pangilinan J."/>
            <person name="Riley R."/>
            <person name="Labutti K."/>
            <person name="Andreopoulos B."/>
            <person name="Lipzen A."/>
            <person name="Chen C."/>
            <person name="Yanf M."/>
            <person name="Daum C."/>
            <person name="Ng V."/>
            <person name="Clum A."/>
            <person name="Steindorff A."/>
            <person name="Ohm R."/>
            <person name="Martin F."/>
            <person name="Silar P."/>
            <person name="Natvig D."/>
            <person name="Lalanne C."/>
            <person name="Gautier V."/>
            <person name="Ament-Velasquez S.L."/>
            <person name="Kruys A."/>
            <person name="Hutchinson M.I."/>
            <person name="Powell A.J."/>
            <person name="Barry K."/>
            <person name="Miller A.N."/>
            <person name="Grigoriev I.V."/>
            <person name="Debuchy R."/>
            <person name="Gladieux P."/>
            <person name="Thoren M.H."/>
            <person name="Johannesson H."/>
        </authorList>
    </citation>
    <scope>NUCLEOTIDE SEQUENCE</scope>
    <source>
        <strain evidence="3">SMH4131-1</strain>
    </source>
</reference>
<dbReference type="EMBL" id="JAUEPO010000004">
    <property type="protein sequence ID" value="KAK3323786.1"/>
    <property type="molecule type" value="Genomic_DNA"/>
</dbReference>
<evidence type="ECO:0000256" key="1">
    <source>
        <dbReference type="SAM" id="MobiDB-lite"/>
    </source>
</evidence>
<dbReference type="AlphaFoldDB" id="A0AAE0IEW6"/>
<dbReference type="SMART" id="SM00355">
    <property type="entry name" value="ZnF_C2H2"/>
    <property type="match status" value="3"/>
</dbReference>
<name>A0AAE0IEW6_9PEZI</name>
<protein>
    <recommendedName>
        <fullName evidence="2">C2H2-type domain-containing protein</fullName>
    </recommendedName>
</protein>
<feature type="domain" description="C2H2-type" evidence="2">
    <location>
        <begin position="160"/>
        <end position="184"/>
    </location>
</feature>
<sequence>MYRNQYSPYTHGGMRRGNWGRGYGSNCVASQYAETPATSAYPSHFDGSYRDTYGAGSYYDPWASPQPSFEDSYDTGYQYKQPDVYTGTMRSQGLPMFSHPLLHYVDDSPATDFAPGPSHPSTPMQKADSNASDPTHSSSDSHSNPDIPPADDLPALPSYFACVVPGCSTMTSKQADLNWHYTRHHPNETQESLAAHTAAVLPPPASNDPAMPVPTVTEHEGYTCQAPDCSPRRTFKRCADLDRHYQIIHTPGTKGKWSCDYKKCPRHKSPFYRLDHFRDHLREYHKEDLPRRGALGARDEAWWSSRSQKAMFRGWWRCNRCLKRVHIDLDGAMCACGNECEPERWMRRGLGDL</sequence>
<feature type="domain" description="C2H2-type" evidence="2">
    <location>
        <begin position="257"/>
        <end position="285"/>
    </location>
</feature>
<dbReference type="Proteomes" id="UP001286456">
    <property type="component" value="Unassembled WGS sequence"/>
</dbReference>
<keyword evidence="4" id="KW-1185">Reference proteome</keyword>
<dbReference type="InterPro" id="IPR013087">
    <property type="entry name" value="Znf_C2H2_type"/>
</dbReference>
<proteinExistence type="predicted"/>